<name>A0A1E7FRX2_9STRA</name>
<feature type="compositionally biased region" description="Low complexity" evidence="1">
    <location>
        <begin position="135"/>
        <end position="148"/>
    </location>
</feature>
<feature type="region of interest" description="Disordered" evidence="1">
    <location>
        <begin position="1"/>
        <end position="24"/>
    </location>
</feature>
<evidence type="ECO:0000259" key="2">
    <source>
        <dbReference type="Pfam" id="PF13524"/>
    </source>
</evidence>
<dbReference type="AlphaFoldDB" id="A0A1E7FRX2"/>
<keyword evidence="4" id="KW-1185">Reference proteome</keyword>
<feature type="domain" description="Spore protein YkvP/CgeB glycosyl transferase-like" evidence="2">
    <location>
        <begin position="483"/>
        <end position="584"/>
    </location>
</feature>
<evidence type="ECO:0000313" key="4">
    <source>
        <dbReference type="Proteomes" id="UP000095751"/>
    </source>
</evidence>
<organism evidence="3 4">
    <name type="scientific">Fragilariopsis cylindrus CCMP1102</name>
    <dbReference type="NCBI Taxonomy" id="635003"/>
    <lineage>
        <taxon>Eukaryota</taxon>
        <taxon>Sar</taxon>
        <taxon>Stramenopiles</taxon>
        <taxon>Ochrophyta</taxon>
        <taxon>Bacillariophyta</taxon>
        <taxon>Bacillariophyceae</taxon>
        <taxon>Bacillariophycidae</taxon>
        <taxon>Bacillariales</taxon>
        <taxon>Bacillariaceae</taxon>
        <taxon>Fragilariopsis</taxon>
    </lineage>
</organism>
<dbReference type="InterPro" id="IPR055259">
    <property type="entry name" value="YkvP/CgeB_Glyco_trans-like"/>
</dbReference>
<proteinExistence type="predicted"/>
<dbReference type="KEGG" id="fcy:FRACYDRAFT_234552"/>
<feature type="region of interest" description="Disordered" evidence="1">
    <location>
        <begin position="59"/>
        <end position="166"/>
    </location>
</feature>
<feature type="compositionally biased region" description="Basic and acidic residues" evidence="1">
    <location>
        <begin position="149"/>
        <end position="166"/>
    </location>
</feature>
<gene>
    <name evidence="3" type="ORF">FRACYDRAFT_234552</name>
</gene>
<dbReference type="InParanoid" id="A0A1E7FRX2"/>
<feature type="compositionally biased region" description="Polar residues" evidence="1">
    <location>
        <begin position="59"/>
        <end position="86"/>
    </location>
</feature>
<evidence type="ECO:0000256" key="1">
    <source>
        <dbReference type="SAM" id="MobiDB-lite"/>
    </source>
</evidence>
<feature type="compositionally biased region" description="Low complexity" evidence="1">
    <location>
        <begin position="1"/>
        <end position="15"/>
    </location>
</feature>
<dbReference type="Pfam" id="PF13524">
    <property type="entry name" value="Glyco_trans_1_2"/>
    <property type="match status" value="1"/>
</dbReference>
<dbReference type="EMBL" id="KV784354">
    <property type="protein sequence ID" value="OEU20920.1"/>
    <property type="molecule type" value="Genomic_DNA"/>
</dbReference>
<feature type="compositionally biased region" description="Low complexity" evidence="1">
    <location>
        <begin position="87"/>
        <end position="116"/>
    </location>
</feature>
<protein>
    <recommendedName>
        <fullName evidence="2">Spore protein YkvP/CgeB glycosyl transferase-like domain-containing protein</fullName>
    </recommendedName>
</protein>
<dbReference type="Proteomes" id="UP000095751">
    <property type="component" value="Unassembled WGS sequence"/>
</dbReference>
<reference evidence="3 4" key="1">
    <citation type="submission" date="2016-09" db="EMBL/GenBank/DDBJ databases">
        <title>Extensive genetic diversity and differential bi-allelic expression allows diatom success in the polar Southern Ocean.</title>
        <authorList>
            <consortium name="DOE Joint Genome Institute"/>
            <person name="Mock T."/>
            <person name="Otillar R.P."/>
            <person name="Strauss J."/>
            <person name="Dupont C."/>
            <person name="Frickenhaus S."/>
            <person name="Maumus F."/>
            <person name="Mcmullan M."/>
            <person name="Sanges R."/>
            <person name="Schmutz J."/>
            <person name="Toseland A."/>
            <person name="Valas R."/>
            <person name="Veluchamy A."/>
            <person name="Ward B.J."/>
            <person name="Allen A."/>
            <person name="Barry K."/>
            <person name="Falciatore A."/>
            <person name="Ferrante M."/>
            <person name="Fortunato A.E."/>
            <person name="Gloeckner G."/>
            <person name="Gruber A."/>
            <person name="Hipkin R."/>
            <person name="Janech M."/>
            <person name="Kroth P."/>
            <person name="Leese F."/>
            <person name="Lindquist E."/>
            <person name="Lyon B.R."/>
            <person name="Martin J."/>
            <person name="Mayer C."/>
            <person name="Parker M."/>
            <person name="Quesneville H."/>
            <person name="Raymond J."/>
            <person name="Uhlig C."/>
            <person name="Valentin K.U."/>
            <person name="Worden A.Z."/>
            <person name="Armbrust E.V."/>
            <person name="Bowler C."/>
            <person name="Green B."/>
            <person name="Moulton V."/>
            <person name="Van Oosterhout C."/>
            <person name="Grigoriev I."/>
        </authorList>
    </citation>
    <scope>NUCLEOTIDE SEQUENCE [LARGE SCALE GENOMIC DNA]</scope>
    <source>
        <strain evidence="3 4">CCMP1102</strain>
    </source>
</reference>
<evidence type="ECO:0000313" key="3">
    <source>
        <dbReference type="EMBL" id="OEU20920.1"/>
    </source>
</evidence>
<sequence length="609" mass="68725">MISPSSKRIISPSKRLSVSPRGNHGRNYSGADILCAGFLRYFKWLLAGLVGIAMMRATTTPYNNPSTKSTVGIRSSTTTAMDAPTNSVRSPNSISPSSDSSSTTTTTKSSESTPTSEIDNNKNKYSDLPSTDHISLQASQIQQQQKNSDQLEIKKQSSSSKKSEKIDDNNCLLSQYKASNSPVILDGWNRTVQIHIIVDMTGSANIDPASKLLFAAVERSKYIQLSAVTFVRPSVNTVEIFPRKTNLPFLYLIDWGSMDRDCHRLQMILDNLGKQEIRHEEEEIEEPYIFLLDFSGSTRRAGCSNLFATSRGVDIGVDIGSSSSSSSSSSHREMSYARTNDMKRIRLAKRSIVQNRYYDHASKEIHMGELSPNQWDDVPSDYDQSILHSPIALRESFVMSIQNITNGKPVSRGLRRPIDVGYFWKSGDYSHYSFYRRDVAKVIKTLHHSTINKKTGKLMENQVQIVYSDEKGMEAGNVQYKYTLDLLKCKIVVITQRDEWEDHYRLMESLASGALVMTDPMVILPAGLVDRANIIVYDNPKMLKELIKYYLNPENEKERKSIAHKGYKLVMGRHRCWHRLEELLFGSPLTNVDQHNAPAPEKEVQPQKV</sequence>
<accession>A0A1E7FRX2</accession>
<dbReference type="OrthoDB" id="46077at2759"/>